<protein>
    <submittedName>
        <fullName evidence="2">Uncharacterized protein</fullName>
    </submittedName>
</protein>
<proteinExistence type="predicted"/>
<organism evidence="2 3">
    <name type="scientific">Quercus suber</name>
    <name type="common">Cork oak</name>
    <dbReference type="NCBI Taxonomy" id="58331"/>
    <lineage>
        <taxon>Eukaryota</taxon>
        <taxon>Viridiplantae</taxon>
        <taxon>Streptophyta</taxon>
        <taxon>Embryophyta</taxon>
        <taxon>Tracheophyta</taxon>
        <taxon>Spermatophyta</taxon>
        <taxon>Magnoliopsida</taxon>
        <taxon>eudicotyledons</taxon>
        <taxon>Gunneridae</taxon>
        <taxon>Pentapetalae</taxon>
        <taxon>rosids</taxon>
        <taxon>fabids</taxon>
        <taxon>Fagales</taxon>
        <taxon>Fagaceae</taxon>
        <taxon>Quercus</taxon>
    </lineage>
</organism>
<reference evidence="2 3" key="1">
    <citation type="journal article" date="2018" name="Sci. Data">
        <title>The draft genome sequence of cork oak.</title>
        <authorList>
            <person name="Ramos A.M."/>
            <person name="Usie A."/>
            <person name="Barbosa P."/>
            <person name="Barros P.M."/>
            <person name="Capote T."/>
            <person name="Chaves I."/>
            <person name="Simoes F."/>
            <person name="Abreu I."/>
            <person name="Carrasquinho I."/>
            <person name="Faro C."/>
            <person name="Guimaraes J.B."/>
            <person name="Mendonca D."/>
            <person name="Nobrega F."/>
            <person name="Rodrigues L."/>
            <person name="Saibo N.J.M."/>
            <person name="Varela M.C."/>
            <person name="Egas C."/>
            <person name="Matos J."/>
            <person name="Miguel C.M."/>
            <person name="Oliveira M.M."/>
            <person name="Ricardo C.P."/>
            <person name="Goncalves S."/>
        </authorList>
    </citation>
    <scope>NUCLEOTIDE SEQUENCE [LARGE SCALE GENOMIC DNA]</scope>
    <source>
        <strain evidence="3">cv. HL8</strain>
    </source>
</reference>
<feature type="signal peptide" evidence="1">
    <location>
        <begin position="1"/>
        <end position="27"/>
    </location>
</feature>
<feature type="chain" id="PRO_5043564454" evidence="1">
    <location>
        <begin position="28"/>
        <end position="48"/>
    </location>
</feature>
<keyword evidence="3" id="KW-1185">Reference proteome</keyword>
<evidence type="ECO:0000256" key="1">
    <source>
        <dbReference type="SAM" id="SignalP"/>
    </source>
</evidence>
<accession>A0AAW0JDI4</accession>
<gene>
    <name evidence="2" type="ORF">CFP56_033944</name>
</gene>
<sequence>MPKLWLIGWQGMLVLTLLTQCLSRIAGTSWSRCLESRSDTALRRQTSV</sequence>
<dbReference type="EMBL" id="PKMF04000590">
    <property type="protein sequence ID" value="KAK7824859.1"/>
    <property type="molecule type" value="Genomic_DNA"/>
</dbReference>
<comment type="caution">
    <text evidence="2">The sequence shown here is derived from an EMBL/GenBank/DDBJ whole genome shotgun (WGS) entry which is preliminary data.</text>
</comment>
<name>A0AAW0JDI4_QUESU</name>
<keyword evidence="1" id="KW-0732">Signal</keyword>
<evidence type="ECO:0000313" key="3">
    <source>
        <dbReference type="Proteomes" id="UP000237347"/>
    </source>
</evidence>
<dbReference type="Proteomes" id="UP000237347">
    <property type="component" value="Unassembled WGS sequence"/>
</dbReference>
<evidence type="ECO:0000313" key="2">
    <source>
        <dbReference type="EMBL" id="KAK7824859.1"/>
    </source>
</evidence>
<dbReference type="AlphaFoldDB" id="A0AAW0JDI4"/>